<keyword evidence="3" id="KW-0949">S-adenosyl-L-methionine</keyword>
<reference evidence="5 6" key="1">
    <citation type="submission" date="2018-08" db="EMBL/GenBank/DDBJ databases">
        <title>Draft genome of the lignicolous fungus Coniochaeta pulveracea.</title>
        <authorList>
            <person name="Borstlap C.J."/>
            <person name="De Witt R.N."/>
            <person name="Botha A."/>
            <person name="Volschenk H."/>
        </authorList>
    </citation>
    <scope>NUCLEOTIDE SEQUENCE [LARGE SCALE GENOMIC DNA]</scope>
    <source>
        <strain evidence="5 6">CAB683</strain>
    </source>
</reference>
<evidence type="ECO:0000256" key="1">
    <source>
        <dbReference type="ARBA" id="ARBA00022603"/>
    </source>
</evidence>
<dbReference type="PANTHER" id="PTHR43712:SF12">
    <property type="entry name" value="STERIGMATOCYSTIN 8-O-METHYLTRANSFERASE"/>
    <property type="match status" value="1"/>
</dbReference>
<dbReference type="InterPro" id="IPR001077">
    <property type="entry name" value="COMT_C"/>
</dbReference>
<feature type="domain" description="O-methyltransferase C-terminal" evidence="4">
    <location>
        <begin position="252"/>
        <end position="364"/>
    </location>
</feature>
<evidence type="ECO:0000256" key="2">
    <source>
        <dbReference type="ARBA" id="ARBA00022679"/>
    </source>
</evidence>
<evidence type="ECO:0000256" key="3">
    <source>
        <dbReference type="ARBA" id="ARBA00022691"/>
    </source>
</evidence>
<evidence type="ECO:0000313" key="5">
    <source>
        <dbReference type="EMBL" id="RKU46936.1"/>
    </source>
</evidence>
<proteinExistence type="predicted"/>
<evidence type="ECO:0000259" key="4">
    <source>
        <dbReference type="Pfam" id="PF00891"/>
    </source>
</evidence>
<dbReference type="PROSITE" id="PS51683">
    <property type="entry name" value="SAM_OMT_II"/>
    <property type="match status" value="1"/>
</dbReference>
<accession>A0A420YGF0</accession>
<dbReference type="InterPro" id="IPR016461">
    <property type="entry name" value="COMT-like"/>
</dbReference>
<keyword evidence="6" id="KW-1185">Reference proteome</keyword>
<dbReference type="Pfam" id="PF00891">
    <property type="entry name" value="Methyltransf_2"/>
    <property type="match status" value="1"/>
</dbReference>
<comment type="caution">
    <text evidence="5">The sequence shown here is derived from an EMBL/GenBank/DDBJ whole genome shotgun (WGS) entry which is preliminary data.</text>
</comment>
<gene>
    <name evidence="5" type="ORF">DL546_004918</name>
</gene>
<dbReference type="Proteomes" id="UP000275385">
    <property type="component" value="Unassembled WGS sequence"/>
</dbReference>
<organism evidence="5 6">
    <name type="scientific">Coniochaeta pulveracea</name>
    <dbReference type="NCBI Taxonomy" id="177199"/>
    <lineage>
        <taxon>Eukaryota</taxon>
        <taxon>Fungi</taxon>
        <taxon>Dikarya</taxon>
        <taxon>Ascomycota</taxon>
        <taxon>Pezizomycotina</taxon>
        <taxon>Sordariomycetes</taxon>
        <taxon>Sordariomycetidae</taxon>
        <taxon>Coniochaetales</taxon>
        <taxon>Coniochaetaceae</taxon>
        <taxon>Coniochaeta</taxon>
    </lineage>
</organism>
<evidence type="ECO:0000313" key="6">
    <source>
        <dbReference type="Proteomes" id="UP000275385"/>
    </source>
</evidence>
<dbReference type="InterPro" id="IPR036388">
    <property type="entry name" value="WH-like_DNA-bd_sf"/>
</dbReference>
<dbReference type="STRING" id="177199.A0A420YGF0"/>
<dbReference type="OrthoDB" id="1606438at2759"/>
<protein>
    <recommendedName>
        <fullName evidence="4">O-methyltransferase C-terminal domain-containing protein</fullName>
    </recommendedName>
</protein>
<sequence>MPSNLVQLAESILKNAKVLEAYFDEHNLPRPSFEPDGPADFGITQDHLHVEKARVDVIEATQELSDLLQGPTHFLRPLTAGVSLSAISRWDIVSKVPLDGSATFAQLASQCRIQESDMKRLLRYAMAHNRLFLEPQPGVVTHSLVSRQLASNSLLKEGFWLLAEQYFAAQPHVTTALERWGDQPAEPNHCAFNVAFDTDKPAYEFMSSTPEGRELGRRFALAMTSFARFPSRPASRGRLARLPEAYDWAALGHTRVVDVGGSRGADAIYLAKLYPGLEFVVQDLPGMIEGAEVPPELEGRVTFMPYSFFTPQPVTADVYVIKQCFHNWPDHYCVRILQNQVPALKKGTTLVVIDSVVPPPGTMSLIDERNVRYVLQSSSRIVTSEERERERLAKLTRDIVGHLTS</sequence>
<dbReference type="InterPro" id="IPR029063">
    <property type="entry name" value="SAM-dependent_MTases_sf"/>
</dbReference>
<dbReference type="Gene3D" id="3.40.50.150">
    <property type="entry name" value="Vaccinia Virus protein VP39"/>
    <property type="match status" value="1"/>
</dbReference>
<dbReference type="EMBL" id="QVQW01000011">
    <property type="protein sequence ID" value="RKU46936.1"/>
    <property type="molecule type" value="Genomic_DNA"/>
</dbReference>
<dbReference type="AlphaFoldDB" id="A0A420YGF0"/>
<name>A0A420YGF0_9PEZI</name>
<dbReference type="GO" id="GO:0032259">
    <property type="term" value="P:methylation"/>
    <property type="evidence" value="ECO:0007669"/>
    <property type="project" value="UniProtKB-KW"/>
</dbReference>
<dbReference type="Gene3D" id="1.10.10.10">
    <property type="entry name" value="Winged helix-like DNA-binding domain superfamily/Winged helix DNA-binding domain"/>
    <property type="match status" value="1"/>
</dbReference>
<keyword evidence="1" id="KW-0489">Methyltransferase</keyword>
<dbReference type="PANTHER" id="PTHR43712">
    <property type="entry name" value="PUTATIVE (AFU_ORTHOLOGUE AFUA_4G14580)-RELATED"/>
    <property type="match status" value="1"/>
</dbReference>
<dbReference type="SUPFAM" id="SSF53335">
    <property type="entry name" value="S-adenosyl-L-methionine-dependent methyltransferases"/>
    <property type="match status" value="1"/>
</dbReference>
<dbReference type="GO" id="GO:0008171">
    <property type="term" value="F:O-methyltransferase activity"/>
    <property type="evidence" value="ECO:0007669"/>
    <property type="project" value="InterPro"/>
</dbReference>
<keyword evidence="2" id="KW-0808">Transferase</keyword>